<feature type="signal peptide" evidence="1">
    <location>
        <begin position="1"/>
        <end position="23"/>
    </location>
</feature>
<name>A0A2V1ITJ9_9BACT</name>
<dbReference type="EMBL" id="PUEC01000003">
    <property type="protein sequence ID" value="PWB03926.1"/>
    <property type="molecule type" value="Genomic_DNA"/>
</dbReference>
<keyword evidence="4" id="KW-1185">Reference proteome</keyword>
<evidence type="ECO:0000313" key="4">
    <source>
        <dbReference type="Proteomes" id="UP000244905"/>
    </source>
</evidence>
<dbReference type="AlphaFoldDB" id="A0A2V1ITJ9"/>
<evidence type="ECO:0000259" key="2">
    <source>
        <dbReference type="Pfam" id="PF13568"/>
    </source>
</evidence>
<dbReference type="Proteomes" id="UP000244905">
    <property type="component" value="Unassembled WGS sequence"/>
</dbReference>
<dbReference type="GeneID" id="82525107"/>
<comment type="caution">
    <text evidence="3">The sequence shown here is derived from an EMBL/GenBank/DDBJ whole genome shotgun (WGS) entry which is preliminary data.</text>
</comment>
<accession>A0A2V1ITJ9</accession>
<evidence type="ECO:0000313" key="3">
    <source>
        <dbReference type="EMBL" id="PWB03926.1"/>
    </source>
</evidence>
<dbReference type="RefSeq" id="WP_107031270.1">
    <property type="nucleotide sequence ID" value="NZ_CAJSYL010000038.1"/>
</dbReference>
<sequence>MKKIFTAAVIAVAALLFPTAVKSQLIVYGKPDKFFETQVHLLAGGSYVTENYKSCFPAVSDVNNSMGFAWGVGFRAKFNLTSFVGLGTELNYLRNSGKLDLAVTQEGEANVSNVFIKNNYRTFNVPIFASFTFNLAPRVKWNADGGIFMSFGIGGKQKATIYNAKVNELGQLVTNISHPTADYYKSDRGFINSYRDFDMGLHLGTGLTFMNKISLGVRCQFGFRNVAMGTSAAIKTPNSHNVNVMATAGYIF</sequence>
<organism evidence="3 4">
    <name type="scientific">Duncaniella muris</name>
    <dbReference type="NCBI Taxonomy" id="2094150"/>
    <lineage>
        <taxon>Bacteria</taxon>
        <taxon>Pseudomonadati</taxon>
        <taxon>Bacteroidota</taxon>
        <taxon>Bacteroidia</taxon>
        <taxon>Bacteroidales</taxon>
        <taxon>Muribaculaceae</taxon>
        <taxon>Duncaniella</taxon>
    </lineage>
</organism>
<protein>
    <submittedName>
        <fullName evidence="3">PorT family protein</fullName>
    </submittedName>
</protein>
<dbReference type="InterPro" id="IPR025665">
    <property type="entry name" value="Beta-barrel_OMP_2"/>
</dbReference>
<feature type="domain" description="Outer membrane protein beta-barrel" evidence="2">
    <location>
        <begin position="58"/>
        <end position="226"/>
    </location>
</feature>
<proteinExistence type="predicted"/>
<gene>
    <name evidence="3" type="ORF">C5O23_01925</name>
</gene>
<reference evidence="4" key="1">
    <citation type="submission" date="2018-02" db="EMBL/GenBank/DDBJ databases">
        <authorList>
            <person name="Clavel T."/>
            <person name="Strowig T."/>
        </authorList>
    </citation>
    <scope>NUCLEOTIDE SEQUENCE [LARGE SCALE GENOMIC DNA]</scope>
    <source>
        <strain evidence="4">DSM 103720</strain>
    </source>
</reference>
<evidence type="ECO:0000256" key="1">
    <source>
        <dbReference type="SAM" id="SignalP"/>
    </source>
</evidence>
<feature type="chain" id="PRO_5015911638" evidence="1">
    <location>
        <begin position="24"/>
        <end position="252"/>
    </location>
</feature>
<keyword evidence="1" id="KW-0732">Signal</keyword>
<dbReference type="Pfam" id="PF13568">
    <property type="entry name" value="OMP_b-brl_2"/>
    <property type="match status" value="1"/>
</dbReference>